<dbReference type="InterPro" id="IPR000719">
    <property type="entry name" value="Prot_kinase_dom"/>
</dbReference>
<dbReference type="InterPro" id="IPR011009">
    <property type="entry name" value="Kinase-like_dom_sf"/>
</dbReference>
<organism evidence="2 3">
    <name type="scientific">Triparma verrucosa</name>
    <dbReference type="NCBI Taxonomy" id="1606542"/>
    <lineage>
        <taxon>Eukaryota</taxon>
        <taxon>Sar</taxon>
        <taxon>Stramenopiles</taxon>
        <taxon>Ochrophyta</taxon>
        <taxon>Bolidophyceae</taxon>
        <taxon>Parmales</taxon>
        <taxon>Triparmaceae</taxon>
        <taxon>Triparma</taxon>
    </lineage>
</organism>
<comment type="caution">
    <text evidence="2">The sequence shown here is derived from an EMBL/GenBank/DDBJ whole genome shotgun (WGS) entry which is preliminary data.</text>
</comment>
<accession>A0A9W7BU16</accession>
<dbReference type="PROSITE" id="PS50011">
    <property type="entry name" value="PROTEIN_KINASE_DOM"/>
    <property type="match status" value="1"/>
</dbReference>
<gene>
    <name evidence="2" type="ORF">TrVE_jg12175</name>
</gene>
<dbReference type="Proteomes" id="UP001165160">
    <property type="component" value="Unassembled WGS sequence"/>
</dbReference>
<dbReference type="SUPFAM" id="SSF56112">
    <property type="entry name" value="Protein kinase-like (PK-like)"/>
    <property type="match status" value="1"/>
</dbReference>
<reference evidence="3" key="1">
    <citation type="journal article" date="2023" name="Commun. Biol.">
        <title>Genome analysis of Parmales, the sister group of diatoms, reveals the evolutionary specialization of diatoms from phago-mixotrophs to photoautotrophs.</title>
        <authorList>
            <person name="Ban H."/>
            <person name="Sato S."/>
            <person name="Yoshikawa S."/>
            <person name="Yamada K."/>
            <person name="Nakamura Y."/>
            <person name="Ichinomiya M."/>
            <person name="Sato N."/>
            <person name="Blanc-Mathieu R."/>
            <person name="Endo H."/>
            <person name="Kuwata A."/>
            <person name="Ogata H."/>
        </authorList>
    </citation>
    <scope>NUCLEOTIDE SEQUENCE [LARGE SCALE GENOMIC DNA]</scope>
    <source>
        <strain evidence="3">NIES 3699</strain>
    </source>
</reference>
<proteinExistence type="predicted"/>
<dbReference type="Pfam" id="PF00069">
    <property type="entry name" value="Pkinase"/>
    <property type="match status" value="1"/>
</dbReference>
<evidence type="ECO:0000313" key="3">
    <source>
        <dbReference type="Proteomes" id="UP001165160"/>
    </source>
</evidence>
<name>A0A9W7BU16_9STRA</name>
<sequence>MKMSEPIREFRLGVIRLRSRSTKDWFKLLTLYALICLLLLLLNSYRLTIIVPSTKISNNENMILPSTQNVHSLRVSTPHVPTVDSSHDSCLKVVRDPTIENKASPHCLPYLIPHRRTRSNYYQRYHPEYTFTSPPHPPTSADYQPCTDLNSLPPLIIRSKVYIEDAITHSEMKGYLKDVECYMKEDVDDYLEYLDSGHYRAVYNYTDAEGSWIYKDVYGDGTDRDYRNGDSRENDHSSRYDREIIVMKELGSASNNVIPLKSVRCKYDGSFMQLGGGKLLSLIIEDNKNMIIKEGAYSTDSFLSKIIIGMSNGVSTLHSNGAVHTDIDVKQWVVINSTAYLQDFNRVRFLDTLKISNQDITCKVYIKKAGGSRRSPEEYNLLWLDYKLDVWSLGMAIYEVMYGEEIWKTINISRKTESNDYVAKGEYSKIEELSHVKISLKNGRSEDWSKDVLEVIKKCLKYEPEERPTAREVRDMLIKVDERWFFD</sequence>
<dbReference type="GO" id="GO:0004674">
    <property type="term" value="F:protein serine/threonine kinase activity"/>
    <property type="evidence" value="ECO:0007669"/>
    <property type="project" value="TreeGrafter"/>
</dbReference>
<feature type="domain" description="Protein kinase" evidence="1">
    <location>
        <begin position="188"/>
        <end position="485"/>
    </location>
</feature>
<protein>
    <recommendedName>
        <fullName evidence="1">Protein kinase domain-containing protein</fullName>
    </recommendedName>
</protein>
<dbReference type="PANTHER" id="PTHR44167">
    <property type="entry name" value="OVARIAN-SPECIFIC SERINE/THREONINE-PROTEIN KINASE LOK-RELATED"/>
    <property type="match status" value="1"/>
</dbReference>
<dbReference type="EMBL" id="BRXX01000145">
    <property type="protein sequence ID" value="GMH93757.1"/>
    <property type="molecule type" value="Genomic_DNA"/>
</dbReference>
<dbReference type="PANTHER" id="PTHR44167:SF30">
    <property type="entry name" value="PHOSPHORYLASE KINASE"/>
    <property type="match status" value="1"/>
</dbReference>
<dbReference type="GO" id="GO:0044773">
    <property type="term" value="P:mitotic DNA damage checkpoint signaling"/>
    <property type="evidence" value="ECO:0007669"/>
    <property type="project" value="TreeGrafter"/>
</dbReference>
<dbReference type="GO" id="GO:0005634">
    <property type="term" value="C:nucleus"/>
    <property type="evidence" value="ECO:0007669"/>
    <property type="project" value="TreeGrafter"/>
</dbReference>
<dbReference type="AlphaFoldDB" id="A0A9W7BU16"/>
<dbReference type="Gene3D" id="1.10.510.10">
    <property type="entry name" value="Transferase(Phosphotransferase) domain 1"/>
    <property type="match status" value="1"/>
</dbReference>
<evidence type="ECO:0000259" key="1">
    <source>
        <dbReference type="PROSITE" id="PS50011"/>
    </source>
</evidence>
<keyword evidence="3" id="KW-1185">Reference proteome</keyword>
<evidence type="ECO:0000313" key="2">
    <source>
        <dbReference type="EMBL" id="GMH93757.1"/>
    </source>
</evidence>
<dbReference type="GO" id="GO:0005524">
    <property type="term" value="F:ATP binding"/>
    <property type="evidence" value="ECO:0007669"/>
    <property type="project" value="InterPro"/>
</dbReference>